<protein>
    <submittedName>
        <fullName evidence="3">Copper amine oxidase N-terminal domain-containing protein</fullName>
    </submittedName>
</protein>
<dbReference type="Proteomes" id="UP000593626">
    <property type="component" value="Chromosome"/>
</dbReference>
<gene>
    <name evidence="3" type="ORF">G8O30_11740</name>
</gene>
<feature type="signal peptide" evidence="1">
    <location>
        <begin position="1"/>
        <end position="23"/>
    </location>
</feature>
<dbReference type="Pfam" id="PF07833">
    <property type="entry name" value="Cu_amine_oxidN1"/>
    <property type="match status" value="1"/>
</dbReference>
<dbReference type="KEGG" id="mcui:G8O30_11740"/>
<dbReference type="InterPro" id="IPR036582">
    <property type="entry name" value="Mao_N_sf"/>
</dbReference>
<organism evidence="3 4">
    <name type="scientific">Mangrovibacillus cuniculi</name>
    <dbReference type="NCBI Taxonomy" id="2593652"/>
    <lineage>
        <taxon>Bacteria</taxon>
        <taxon>Bacillati</taxon>
        <taxon>Bacillota</taxon>
        <taxon>Bacilli</taxon>
        <taxon>Bacillales</taxon>
        <taxon>Bacillaceae</taxon>
        <taxon>Mangrovibacillus</taxon>
    </lineage>
</organism>
<dbReference type="SUPFAM" id="SSF55383">
    <property type="entry name" value="Copper amine oxidase, domain N"/>
    <property type="match status" value="1"/>
</dbReference>
<evidence type="ECO:0000259" key="2">
    <source>
        <dbReference type="Pfam" id="PF07833"/>
    </source>
</evidence>
<reference evidence="3 4" key="1">
    <citation type="submission" date="2019-07" db="EMBL/GenBank/DDBJ databases">
        <title>Genome sequence of 2 isolates from Red Sea Mangroves.</title>
        <authorList>
            <person name="Sefrji F."/>
            <person name="Michoud G."/>
            <person name="Merlino G."/>
            <person name="Daffonchio D."/>
        </authorList>
    </citation>
    <scope>NUCLEOTIDE SEQUENCE [LARGE SCALE GENOMIC DNA]</scope>
    <source>
        <strain evidence="3 4">R1DC41</strain>
    </source>
</reference>
<keyword evidence="1" id="KW-0732">Signal</keyword>
<evidence type="ECO:0000313" key="4">
    <source>
        <dbReference type="Proteomes" id="UP000593626"/>
    </source>
</evidence>
<dbReference type="AlphaFoldDB" id="A0A7S8CCQ1"/>
<dbReference type="EMBL" id="CP049742">
    <property type="protein sequence ID" value="QPC47575.1"/>
    <property type="molecule type" value="Genomic_DNA"/>
</dbReference>
<proteinExistence type="predicted"/>
<feature type="domain" description="Copper amine oxidase-like N-terminal" evidence="2">
    <location>
        <begin position="35"/>
        <end position="126"/>
    </location>
</feature>
<sequence>MKWRIILCIIVLFATFTGSGTLASIASSKTTYSGEIRKGTTLVPVREVSKFYEANISWNQSKKKLLIKRDSNLIELTIGSQVAIVNGENVSITHPPILINNKTYLPARFIAEMFGAKVSWDSNEKKATFSLQDKALSVVSLPKFEVDSEFLSLVNVGKIKGSPYSLSDKTSADEILSSYGEPYAEGYWEGGYGLKYSPFTYYVNWNIREQDFHIRDIYLTAIVVNGESKINKNPAEVKKILGSPYSEGISEMDGRYFVNYRSGNFEAYFSSRTKHSNVTEILLKEIY</sequence>
<feature type="chain" id="PRO_5038601680" evidence="1">
    <location>
        <begin position="24"/>
        <end position="287"/>
    </location>
</feature>
<dbReference type="RefSeq" id="WP_239672246.1">
    <property type="nucleotide sequence ID" value="NZ_CP049742.1"/>
</dbReference>
<keyword evidence="4" id="KW-1185">Reference proteome</keyword>
<accession>A0A7S8CCQ1</accession>
<dbReference type="InterPro" id="IPR012854">
    <property type="entry name" value="Cu_amine_oxidase-like_N"/>
</dbReference>
<evidence type="ECO:0000313" key="3">
    <source>
        <dbReference type="EMBL" id="QPC47575.1"/>
    </source>
</evidence>
<name>A0A7S8CCQ1_9BACI</name>
<dbReference type="Gene3D" id="3.30.457.10">
    <property type="entry name" value="Copper amine oxidase-like, N-terminal domain"/>
    <property type="match status" value="1"/>
</dbReference>
<evidence type="ECO:0000256" key="1">
    <source>
        <dbReference type="SAM" id="SignalP"/>
    </source>
</evidence>